<protein>
    <submittedName>
        <fullName evidence="2">Uncharacterized protein</fullName>
    </submittedName>
</protein>
<dbReference type="EMBL" id="BARU01016955">
    <property type="protein sequence ID" value="GAH54579.1"/>
    <property type="molecule type" value="Genomic_DNA"/>
</dbReference>
<name>X1HL78_9ZZZZ</name>
<feature type="coiled-coil region" evidence="1">
    <location>
        <begin position="1"/>
        <end position="51"/>
    </location>
</feature>
<proteinExistence type="predicted"/>
<comment type="caution">
    <text evidence="2">The sequence shown here is derived from an EMBL/GenBank/DDBJ whole genome shotgun (WGS) entry which is preliminary data.</text>
</comment>
<reference evidence="2" key="1">
    <citation type="journal article" date="2014" name="Front. Microbiol.">
        <title>High frequency of phylogenetically diverse reductive dehalogenase-homologous genes in deep subseafloor sedimentary metagenomes.</title>
        <authorList>
            <person name="Kawai M."/>
            <person name="Futagami T."/>
            <person name="Toyoda A."/>
            <person name="Takaki Y."/>
            <person name="Nishi S."/>
            <person name="Hori S."/>
            <person name="Arai W."/>
            <person name="Tsubouchi T."/>
            <person name="Morono Y."/>
            <person name="Uchiyama I."/>
            <person name="Ito T."/>
            <person name="Fujiyama A."/>
            <person name="Inagaki F."/>
            <person name="Takami H."/>
        </authorList>
    </citation>
    <scope>NUCLEOTIDE SEQUENCE</scope>
    <source>
        <strain evidence="2">Expedition CK06-06</strain>
    </source>
</reference>
<accession>X1HL78</accession>
<keyword evidence="1" id="KW-0175">Coiled coil</keyword>
<organism evidence="2">
    <name type="scientific">marine sediment metagenome</name>
    <dbReference type="NCBI Taxonomy" id="412755"/>
    <lineage>
        <taxon>unclassified sequences</taxon>
        <taxon>metagenomes</taxon>
        <taxon>ecological metagenomes</taxon>
    </lineage>
</organism>
<gene>
    <name evidence="2" type="ORF">S03H2_28148</name>
</gene>
<evidence type="ECO:0000256" key="1">
    <source>
        <dbReference type="SAM" id="Coils"/>
    </source>
</evidence>
<dbReference type="AlphaFoldDB" id="X1HL78"/>
<evidence type="ECO:0000313" key="2">
    <source>
        <dbReference type="EMBL" id="GAH54579.1"/>
    </source>
</evidence>
<sequence>MKDLINLKQELTIELSDSKKKAEKREEDLELAKEKEKADEIKKMLKDLSKKK</sequence>